<protein>
    <submittedName>
        <fullName evidence="4">Helicase ATP-binding domain-containing protein</fullName>
    </submittedName>
</protein>
<dbReference type="GO" id="GO:0003723">
    <property type="term" value="F:RNA binding"/>
    <property type="evidence" value="ECO:0007669"/>
    <property type="project" value="TreeGrafter"/>
</dbReference>
<dbReference type="PANTHER" id="PTHR18934:SF136">
    <property type="entry name" value="ATP-DEPENDENT RNA HELICASE DHX35-RELATED"/>
    <property type="match status" value="1"/>
</dbReference>
<dbReference type="PANTHER" id="PTHR18934">
    <property type="entry name" value="ATP-DEPENDENT RNA HELICASE"/>
    <property type="match status" value="1"/>
</dbReference>
<evidence type="ECO:0000256" key="1">
    <source>
        <dbReference type="ARBA" id="ARBA00022801"/>
    </source>
</evidence>
<evidence type="ECO:0000313" key="4">
    <source>
        <dbReference type="WBParaSite" id="Hba_17852"/>
    </source>
</evidence>
<dbReference type="GO" id="GO:0004386">
    <property type="term" value="F:helicase activity"/>
    <property type="evidence" value="ECO:0007669"/>
    <property type="project" value="TreeGrafter"/>
</dbReference>
<dbReference type="InterPro" id="IPR002464">
    <property type="entry name" value="DNA/RNA_helicase_DEAH_CS"/>
</dbReference>
<feature type="domain" description="Helicase ATP-binding" evidence="2">
    <location>
        <begin position="93"/>
        <end position="173"/>
    </location>
</feature>
<dbReference type="InterPro" id="IPR014001">
    <property type="entry name" value="Helicase_ATP-bd"/>
</dbReference>
<dbReference type="GO" id="GO:0071013">
    <property type="term" value="C:catalytic step 2 spliceosome"/>
    <property type="evidence" value="ECO:0007669"/>
    <property type="project" value="TreeGrafter"/>
</dbReference>
<proteinExistence type="predicted"/>
<organism evidence="3 4">
    <name type="scientific">Heterorhabditis bacteriophora</name>
    <name type="common">Entomopathogenic nematode worm</name>
    <dbReference type="NCBI Taxonomy" id="37862"/>
    <lineage>
        <taxon>Eukaryota</taxon>
        <taxon>Metazoa</taxon>
        <taxon>Ecdysozoa</taxon>
        <taxon>Nematoda</taxon>
        <taxon>Chromadorea</taxon>
        <taxon>Rhabditida</taxon>
        <taxon>Rhabditina</taxon>
        <taxon>Rhabditomorpha</taxon>
        <taxon>Strongyloidea</taxon>
        <taxon>Heterorhabditidae</taxon>
        <taxon>Heterorhabditis</taxon>
    </lineage>
</organism>
<dbReference type="InterPro" id="IPR027417">
    <property type="entry name" value="P-loop_NTPase"/>
</dbReference>
<reference evidence="4" key="1">
    <citation type="submission" date="2016-11" db="UniProtKB">
        <authorList>
            <consortium name="WormBaseParasite"/>
        </authorList>
    </citation>
    <scope>IDENTIFICATION</scope>
</reference>
<keyword evidence="3" id="KW-1185">Reference proteome</keyword>
<dbReference type="WBParaSite" id="Hba_17852">
    <property type="protein sequence ID" value="Hba_17852"/>
    <property type="gene ID" value="Hba_17852"/>
</dbReference>
<evidence type="ECO:0000259" key="2">
    <source>
        <dbReference type="PROSITE" id="PS51192"/>
    </source>
</evidence>
<dbReference type="PROSITE" id="PS00690">
    <property type="entry name" value="DEAH_ATP_HELICASE"/>
    <property type="match status" value="1"/>
</dbReference>
<dbReference type="PROSITE" id="PS51192">
    <property type="entry name" value="HELICASE_ATP_BIND_1"/>
    <property type="match status" value="1"/>
</dbReference>
<evidence type="ECO:0000313" key="3">
    <source>
        <dbReference type="Proteomes" id="UP000095283"/>
    </source>
</evidence>
<keyword evidence="1" id="KW-0378">Hydrolase</keyword>
<dbReference type="Proteomes" id="UP000095283">
    <property type="component" value="Unplaced"/>
</dbReference>
<dbReference type="GO" id="GO:0016787">
    <property type="term" value="F:hydrolase activity"/>
    <property type="evidence" value="ECO:0007669"/>
    <property type="project" value="UniProtKB-KW"/>
</dbReference>
<sequence length="255" mass="28885">MSMYHPGHGNREADENADRIRSGPLALEDRNIESSGASSEALSVYNNPYCSLNIRQQRARLPITKVPQYLLEAGWAKDGRIIGITQPRRVAVVTFMTDGILLRELLNDPLLSKYSVIMVDEAHERSCNTDILLGLLRKILAIRNDLRIIVSSATLDAELFRDFFELNTTNDPSRDTSCVISVEGRTHPVTIFHTRTSVLRCSFDIWDSSYNVKTDEIVSCHNFIQKYHINILGLYSKKNICSLLSSNIFTSMIEF</sequence>
<accession>A0A1I7XJC0</accession>
<dbReference type="SUPFAM" id="SSF52540">
    <property type="entry name" value="P-loop containing nucleoside triphosphate hydrolases"/>
    <property type="match status" value="1"/>
</dbReference>
<dbReference type="Gene3D" id="3.40.50.300">
    <property type="entry name" value="P-loop containing nucleotide triphosphate hydrolases"/>
    <property type="match status" value="2"/>
</dbReference>
<name>A0A1I7XJC0_HETBA</name>
<dbReference type="AlphaFoldDB" id="A0A1I7XJC0"/>